<dbReference type="EMBL" id="JACJTQ010000002">
    <property type="protein sequence ID" value="MBD2690737.1"/>
    <property type="molecule type" value="Genomic_DNA"/>
</dbReference>
<evidence type="ECO:0000313" key="2">
    <source>
        <dbReference type="Proteomes" id="UP000660381"/>
    </source>
</evidence>
<protein>
    <submittedName>
        <fullName evidence="1">Uncharacterized protein</fullName>
    </submittedName>
</protein>
<proteinExistence type="predicted"/>
<organism evidence="1 2">
    <name type="scientific">Anabaena catenula FACHB-362</name>
    <dbReference type="NCBI Taxonomy" id="2692877"/>
    <lineage>
        <taxon>Bacteria</taxon>
        <taxon>Bacillati</taxon>
        <taxon>Cyanobacteriota</taxon>
        <taxon>Cyanophyceae</taxon>
        <taxon>Nostocales</taxon>
        <taxon>Nostocaceae</taxon>
        <taxon>Anabaena</taxon>
    </lineage>
</organism>
<reference evidence="1 2" key="1">
    <citation type="journal article" date="2020" name="ISME J.">
        <title>Comparative genomics reveals insights into cyanobacterial evolution and habitat adaptation.</title>
        <authorList>
            <person name="Chen M.Y."/>
            <person name="Teng W.K."/>
            <person name="Zhao L."/>
            <person name="Hu C.X."/>
            <person name="Zhou Y.K."/>
            <person name="Han B.P."/>
            <person name="Song L.R."/>
            <person name="Shu W.S."/>
        </authorList>
    </citation>
    <scope>NUCLEOTIDE SEQUENCE [LARGE SCALE GENOMIC DNA]</scope>
    <source>
        <strain evidence="1 2">FACHB-362</strain>
    </source>
</reference>
<sequence>MTSVTAMSVVRGKKTILKPKFGHSMVEKGGSFATFNNICHQWHMRKSSGLAILLQIEVLFTANC</sequence>
<dbReference type="Proteomes" id="UP000660381">
    <property type="component" value="Unassembled WGS sequence"/>
</dbReference>
<dbReference type="RefSeq" id="WP_190905289.1">
    <property type="nucleotide sequence ID" value="NZ_JACJTQ010000002.1"/>
</dbReference>
<gene>
    <name evidence="1" type="ORF">H6G68_03035</name>
</gene>
<comment type="caution">
    <text evidence="1">The sequence shown here is derived from an EMBL/GenBank/DDBJ whole genome shotgun (WGS) entry which is preliminary data.</text>
</comment>
<keyword evidence="2" id="KW-1185">Reference proteome</keyword>
<accession>A0ABR8IXG0</accession>
<name>A0ABR8IXG0_9NOST</name>
<evidence type="ECO:0000313" key="1">
    <source>
        <dbReference type="EMBL" id="MBD2690737.1"/>
    </source>
</evidence>